<evidence type="ECO:0000256" key="12">
    <source>
        <dbReference type="ARBA" id="ARBA00023157"/>
    </source>
</evidence>
<keyword evidence="7" id="KW-0679">Respiratory chain</keyword>
<sequence length="128" mass="15257">MGAAFGYFPESGFNLYFRPEVTPGPDEEPTFDPCLGFENGRKERVMVATEEQMRSAKIPPSERDYCAHHLLKFMACRKENWPWVVNCEHEKHVYATCKYDDYVIRMKEYERERRLRVREQKNKEIEAA</sequence>
<dbReference type="PROSITE" id="PS51808">
    <property type="entry name" value="CHCH"/>
    <property type="match status" value="1"/>
</dbReference>
<comment type="subcellular location">
    <subcellularLocation>
        <location evidence="3">Mitochondrion inner membrane</location>
        <topology evidence="3">Peripheral membrane protein</topology>
    </subcellularLocation>
    <subcellularLocation>
        <location evidence="2">Mitochondrion intermembrane space</location>
    </subcellularLocation>
</comment>
<evidence type="ECO:0000256" key="1">
    <source>
        <dbReference type="ARBA" id="ARBA00003195"/>
    </source>
</evidence>
<keyword evidence="8" id="KW-0999">Mitochondrion inner membrane</keyword>
<keyword evidence="9" id="KW-0249">Electron transport</keyword>
<keyword evidence="14" id="KW-1185">Reference proteome</keyword>
<dbReference type="Proteomes" id="UP001168821">
    <property type="component" value="Unassembled WGS sequence"/>
</dbReference>
<organism evidence="13 14">
    <name type="scientific">Zophobas morio</name>
    <dbReference type="NCBI Taxonomy" id="2755281"/>
    <lineage>
        <taxon>Eukaryota</taxon>
        <taxon>Metazoa</taxon>
        <taxon>Ecdysozoa</taxon>
        <taxon>Arthropoda</taxon>
        <taxon>Hexapoda</taxon>
        <taxon>Insecta</taxon>
        <taxon>Pterygota</taxon>
        <taxon>Neoptera</taxon>
        <taxon>Endopterygota</taxon>
        <taxon>Coleoptera</taxon>
        <taxon>Polyphaga</taxon>
        <taxon>Cucujiformia</taxon>
        <taxon>Tenebrionidae</taxon>
        <taxon>Zophobas</taxon>
    </lineage>
</organism>
<comment type="function">
    <text evidence="1">Accessory subunit of the mitochondrial membrane respiratory chain NADH dehydrogenase (Complex I), that is believed not to be involved in catalysis. Complex I functions in the transfer of electrons from NADH to the respiratory chain. The immediate electron acceptor for the enzyme is believed to be ubiquinone.</text>
</comment>
<dbReference type="Pfam" id="PF05676">
    <property type="entry name" value="NDUF_B7"/>
    <property type="match status" value="1"/>
</dbReference>
<keyword evidence="11" id="KW-0472">Membrane</keyword>
<keyword evidence="6" id="KW-0813">Transport</keyword>
<evidence type="ECO:0000256" key="3">
    <source>
        <dbReference type="ARBA" id="ARBA00004637"/>
    </source>
</evidence>
<evidence type="ECO:0000256" key="6">
    <source>
        <dbReference type="ARBA" id="ARBA00022448"/>
    </source>
</evidence>
<evidence type="ECO:0000313" key="14">
    <source>
        <dbReference type="Proteomes" id="UP001168821"/>
    </source>
</evidence>
<evidence type="ECO:0000256" key="2">
    <source>
        <dbReference type="ARBA" id="ARBA00004569"/>
    </source>
</evidence>
<dbReference type="GO" id="GO:0005758">
    <property type="term" value="C:mitochondrial intermembrane space"/>
    <property type="evidence" value="ECO:0007669"/>
    <property type="project" value="UniProtKB-SubCell"/>
</dbReference>
<keyword evidence="12" id="KW-1015">Disulfide bond</keyword>
<evidence type="ECO:0000313" key="13">
    <source>
        <dbReference type="EMBL" id="KAJ3655678.1"/>
    </source>
</evidence>
<proteinExistence type="inferred from homology"/>
<dbReference type="GO" id="GO:0005743">
    <property type="term" value="C:mitochondrial inner membrane"/>
    <property type="evidence" value="ECO:0007669"/>
    <property type="project" value="UniProtKB-SubCell"/>
</dbReference>
<evidence type="ECO:0000256" key="4">
    <source>
        <dbReference type="ARBA" id="ARBA00008006"/>
    </source>
</evidence>
<dbReference type="InterPro" id="IPR008698">
    <property type="entry name" value="NDUB7"/>
</dbReference>
<keyword evidence="10" id="KW-0496">Mitochondrion</keyword>
<evidence type="ECO:0000256" key="7">
    <source>
        <dbReference type="ARBA" id="ARBA00022660"/>
    </source>
</evidence>
<reference evidence="13" key="1">
    <citation type="journal article" date="2023" name="G3 (Bethesda)">
        <title>Whole genome assemblies of Zophobas morio and Tenebrio molitor.</title>
        <authorList>
            <person name="Kaur S."/>
            <person name="Stinson S.A."/>
            <person name="diCenzo G.C."/>
        </authorList>
    </citation>
    <scope>NUCLEOTIDE SEQUENCE</scope>
    <source>
        <strain evidence="13">QUZm001</strain>
    </source>
</reference>
<protein>
    <recommendedName>
        <fullName evidence="5">NADH dehydrogenase [ubiquinone] 1 beta subcomplex subunit 7</fullName>
    </recommendedName>
</protein>
<gene>
    <name evidence="13" type="ORF">Zmor_014799</name>
</gene>
<name>A0AA38ID49_9CUCU</name>
<accession>A0AA38ID49</accession>
<evidence type="ECO:0000256" key="8">
    <source>
        <dbReference type="ARBA" id="ARBA00022792"/>
    </source>
</evidence>
<dbReference type="PANTHER" id="PTHR20900:SF0">
    <property type="entry name" value="NADH DEHYDROGENASE [UBIQUINONE] 1 BETA SUBCOMPLEX SUBUNIT 7"/>
    <property type="match status" value="1"/>
</dbReference>
<evidence type="ECO:0000256" key="10">
    <source>
        <dbReference type="ARBA" id="ARBA00023128"/>
    </source>
</evidence>
<comment type="caution">
    <text evidence="13">The sequence shown here is derived from an EMBL/GenBank/DDBJ whole genome shotgun (WGS) entry which is preliminary data.</text>
</comment>
<evidence type="ECO:0000256" key="9">
    <source>
        <dbReference type="ARBA" id="ARBA00022982"/>
    </source>
</evidence>
<evidence type="ECO:0000256" key="5">
    <source>
        <dbReference type="ARBA" id="ARBA00018677"/>
    </source>
</evidence>
<dbReference type="PANTHER" id="PTHR20900">
    <property type="entry name" value="NADH:UBIQUINONE OXIDOREDUCTASE B18-LIKE SUBUNIT"/>
    <property type="match status" value="1"/>
</dbReference>
<dbReference type="EMBL" id="JALNTZ010000004">
    <property type="protein sequence ID" value="KAJ3655678.1"/>
    <property type="molecule type" value="Genomic_DNA"/>
</dbReference>
<comment type="similarity">
    <text evidence="4">Belongs to the complex I NDUFB7 subunit family.</text>
</comment>
<evidence type="ECO:0000256" key="11">
    <source>
        <dbReference type="ARBA" id="ARBA00023136"/>
    </source>
</evidence>
<dbReference type="AlphaFoldDB" id="A0AA38ID49"/>